<reference evidence="5" key="1">
    <citation type="journal article" date="2022" name="Cell">
        <title>Repeat-based holocentromeres influence genome architecture and karyotype evolution.</title>
        <authorList>
            <person name="Hofstatter P.G."/>
            <person name="Thangavel G."/>
            <person name="Lux T."/>
            <person name="Neumann P."/>
            <person name="Vondrak T."/>
            <person name="Novak P."/>
            <person name="Zhang M."/>
            <person name="Costa L."/>
            <person name="Castellani M."/>
            <person name="Scott A."/>
            <person name="Toegelov H."/>
            <person name="Fuchs J."/>
            <person name="Mata-Sucre Y."/>
            <person name="Dias Y."/>
            <person name="Vanzela A.L.L."/>
            <person name="Huettel B."/>
            <person name="Almeida C.C.S."/>
            <person name="Simkova H."/>
            <person name="Souza G."/>
            <person name="Pedrosa-Harand A."/>
            <person name="Macas J."/>
            <person name="Mayer K.F.X."/>
            <person name="Houben A."/>
            <person name="Marques A."/>
        </authorList>
    </citation>
    <scope>NUCLEOTIDE SEQUENCE</scope>
    <source>
        <strain evidence="5">RhyBre1mFocal</strain>
    </source>
</reference>
<keyword evidence="2 3" id="KW-0808">Transferase</keyword>
<proteinExistence type="inferred from homology"/>
<evidence type="ECO:0000313" key="6">
    <source>
        <dbReference type="Proteomes" id="UP001151287"/>
    </source>
</evidence>
<dbReference type="GO" id="GO:0008146">
    <property type="term" value="F:sulfotransferase activity"/>
    <property type="evidence" value="ECO:0007669"/>
    <property type="project" value="InterPro"/>
</dbReference>
<dbReference type="Pfam" id="PF00685">
    <property type="entry name" value="Sulfotransfer_1"/>
    <property type="match status" value="1"/>
</dbReference>
<dbReference type="SUPFAM" id="SSF52540">
    <property type="entry name" value="P-loop containing nucleoside triphosphate hydrolases"/>
    <property type="match status" value="1"/>
</dbReference>
<dbReference type="InterPro" id="IPR027417">
    <property type="entry name" value="P-loop_NTPase"/>
</dbReference>
<keyword evidence="6" id="KW-1185">Reference proteome</keyword>
<dbReference type="AlphaFoldDB" id="A0A9Q0CTG1"/>
<protein>
    <recommendedName>
        <fullName evidence="3">Sulfotransferase</fullName>
        <ecNumber evidence="3">2.8.2.-</ecNumber>
    </recommendedName>
</protein>
<dbReference type="EC" id="2.8.2.-" evidence="3"/>
<dbReference type="EMBL" id="JAMQYH010000002">
    <property type="protein sequence ID" value="KAJ1699736.1"/>
    <property type="molecule type" value="Genomic_DNA"/>
</dbReference>
<dbReference type="Proteomes" id="UP001151287">
    <property type="component" value="Unassembled WGS sequence"/>
</dbReference>
<name>A0A9Q0CTG1_9POAL</name>
<sequence length="347" mass="39998">MANYEAVYPAGVPVPYKTILEANGHLIENPPEEHDALIATLSIHPFIMRPVTSPHQLRLYKGNWINQFFLRGALAMQQHFKSRPTDIFLASYPKSGTTWLKAMIFATMTRTSYPLDQHPLCTHNPHQCISSMEKEFSIGNSQIIEAIPSPRVMNTHLQYSVLPESITNPDCRIIYVWRDPKDVLVSEWYFVKKIYMDVDEKATFDQFYELFCQGVGPFGSIWNHVLGYWKESKLRPEKILFLKYKHILQEPVKYAKKLAHFVGCPYSKAEENQGVIEQIVELCSFKKLKELDVNKGGESVTNDVHISYADFFRKGEVGDWKNHMTTEMAERLDAITKEKFKGSGIEI</sequence>
<organism evidence="5 6">
    <name type="scientific">Rhynchospora breviuscula</name>
    <dbReference type="NCBI Taxonomy" id="2022672"/>
    <lineage>
        <taxon>Eukaryota</taxon>
        <taxon>Viridiplantae</taxon>
        <taxon>Streptophyta</taxon>
        <taxon>Embryophyta</taxon>
        <taxon>Tracheophyta</taxon>
        <taxon>Spermatophyta</taxon>
        <taxon>Magnoliopsida</taxon>
        <taxon>Liliopsida</taxon>
        <taxon>Poales</taxon>
        <taxon>Cyperaceae</taxon>
        <taxon>Cyperoideae</taxon>
        <taxon>Rhynchosporeae</taxon>
        <taxon>Rhynchospora</taxon>
    </lineage>
</organism>
<comment type="similarity">
    <text evidence="1 3">Belongs to the sulfotransferase 1 family.</text>
</comment>
<evidence type="ECO:0000256" key="1">
    <source>
        <dbReference type="ARBA" id="ARBA00005771"/>
    </source>
</evidence>
<dbReference type="PANTHER" id="PTHR11783">
    <property type="entry name" value="SULFOTRANSFERASE SULT"/>
    <property type="match status" value="1"/>
</dbReference>
<dbReference type="InterPro" id="IPR000863">
    <property type="entry name" value="Sulfotransferase_dom"/>
</dbReference>
<evidence type="ECO:0000313" key="5">
    <source>
        <dbReference type="EMBL" id="KAJ1699736.1"/>
    </source>
</evidence>
<gene>
    <name evidence="5" type="ORF">LUZ63_008248</name>
</gene>
<evidence type="ECO:0000256" key="2">
    <source>
        <dbReference type="ARBA" id="ARBA00022679"/>
    </source>
</evidence>
<evidence type="ECO:0000256" key="3">
    <source>
        <dbReference type="RuleBase" id="RU361155"/>
    </source>
</evidence>
<comment type="caution">
    <text evidence="5">The sequence shown here is derived from an EMBL/GenBank/DDBJ whole genome shotgun (WGS) entry which is preliminary data.</text>
</comment>
<accession>A0A9Q0CTG1</accession>
<evidence type="ECO:0000259" key="4">
    <source>
        <dbReference type="Pfam" id="PF00685"/>
    </source>
</evidence>
<feature type="domain" description="Sulfotransferase" evidence="4">
    <location>
        <begin position="84"/>
        <end position="344"/>
    </location>
</feature>
<dbReference type="Gene3D" id="3.40.50.300">
    <property type="entry name" value="P-loop containing nucleotide triphosphate hydrolases"/>
    <property type="match status" value="1"/>
</dbReference>
<dbReference type="OrthoDB" id="205623at2759"/>